<dbReference type="STRING" id="194439.CT1286"/>
<keyword evidence="2" id="KW-0472">Membrane</keyword>
<keyword evidence="2" id="KW-0564">Palmitate</keyword>
<dbReference type="RefSeq" id="WP_010932955.1">
    <property type="nucleotide sequence ID" value="NC_002932.3"/>
</dbReference>
<dbReference type="NCBIfam" id="TIGR01845">
    <property type="entry name" value="outer_NodT"/>
    <property type="match status" value="1"/>
</dbReference>
<evidence type="ECO:0000256" key="2">
    <source>
        <dbReference type="RuleBase" id="RU362097"/>
    </source>
</evidence>
<dbReference type="GO" id="GO:0005886">
    <property type="term" value="C:plasma membrane"/>
    <property type="evidence" value="ECO:0007669"/>
    <property type="project" value="UniProtKB-SubCell"/>
</dbReference>
<evidence type="ECO:0000313" key="4">
    <source>
        <dbReference type="Proteomes" id="UP000001007"/>
    </source>
</evidence>
<dbReference type="Pfam" id="PF02321">
    <property type="entry name" value="OEP"/>
    <property type="match status" value="2"/>
</dbReference>
<dbReference type="EMBL" id="AE006470">
    <property type="protein sequence ID" value="AAM72516.1"/>
    <property type="molecule type" value="Genomic_DNA"/>
</dbReference>
<dbReference type="HOGENOM" id="CLU_012817_13_3_10"/>
<feature type="chain" id="PRO_5001442675" evidence="2">
    <location>
        <begin position="28"/>
        <end position="475"/>
    </location>
</feature>
<dbReference type="InterPro" id="IPR003423">
    <property type="entry name" value="OMP_efflux"/>
</dbReference>
<name>Q8KCX1_CHLTE</name>
<keyword evidence="2" id="KW-0812">Transmembrane</keyword>
<keyword evidence="2" id="KW-0449">Lipoprotein</keyword>
<dbReference type="KEGG" id="cte:CT1286"/>
<dbReference type="OrthoDB" id="9770517at2"/>
<dbReference type="AlphaFoldDB" id="Q8KCX1"/>
<dbReference type="Gene3D" id="2.20.200.10">
    <property type="entry name" value="Outer membrane efflux proteins (OEP)"/>
    <property type="match status" value="1"/>
</dbReference>
<organism evidence="3 4">
    <name type="scientific">Chlorobaculum tepidum (strain ATCC 49652 / DSM 12025 / NBRC 103806 / TLS)</name>
    <name type="common">Chlorobium tepidum</name>
    <dbReference type="NCBI Taxonomy" id="194439"/>
    <lineage>
        <taxon>Bacteria</taxon>
        <taxon>Pseudomonadati</taxon>
        <taxon>Chlorobiota</taxon>
        <taxon>Chlorobiia</taxon>
        <taxon>Chlorobiales</taxon>
        <taxon>Chlorobiaceae</taxon>
        <taxon>Chlorobaculum</taxon>
    </lineage>
</organism>
<dbReference type="PROSITE" id="PS51257">
    <property type="entry name" value="PROKAR_LIPOPROTEIN"/>
    <property type="match status" value="1"/>
</dbReference>
<reference evidence="3 4" key="1">
    <citation type="journal article" date="2002" name="Proc. Natl. Acad. Sci. U.S.A.">
        <title>The complete genome sequence of Chlorobium tepidum TLS, a photosynthetic, anaerobic, green-sulfur bacterium.</title>
        <authorList>
            <person name="Eisen J.A."/>
            <person name="Nelson K.E."/>
            <person name="Paulsen I.T."/>
            <person name="Heidelberg J.F."/>
            <person name="Wu M."/>
            <person name="Dodson R.J."/>
            <person name="Deboy R."/>
            <person name="Gwinn M.L."/>
            <person name="Nelson W.C."/>
            <person name="Haft D.H."/>
            <person name="Hickey E.K."/>
            <person name="Peterson J.D."/>
            <person name="Durkin A.S."/>
            <person name="Kolonay J.L."/>
            <person name="Yang F."/>
            <person name="Holt I."/>
            <person name="Umayam L.A."/>
            <person name="Mason T."/>
            <person name="Brenner M."/>
            <person name="Shea T.P."/>
            <person name="Parksey D."/>
            <person name="Nierman W.C."/>
            <person name="Feldblyum T.V."/>
            <person name="Hansen C.L."/>
            <person name="Craven M.B."/>
            <person name="Radune D."/>
            <person name="Vamathevan J."/>
            <person name="Khouri H."/>
            <person name="White O."/>
            <person name="Gruber T.M."/>
            <person name="Ketchum K.A."/>
            <person name="Venter J.C."/>
            <person name="Tettelin H."/>
            <person name="Bryant D.A."/>
            <person name="Fraser C.M."/>
        </authorList>
    </citation>
    <scope>NUCLEOTIDE SEQUENCE [LARGE SCALE GENOMIC DNA]</scope>
    <source>
        <strain evidence="4">ATCC 49652 / DSM 12025 / NBRC 103806 / TLS</strain>
    </source>
</reference>
<sequence>MKKRNQVMKRAVPLLLMTLLATIGLTACSPVGEYRRPEVRLPESYPGQTAAGKEMAAVPYRKFFADPDLLELIDSAVENNHDLLIAMKNIDYAGKTLDVAKLWFLPEVDLSATYDYSRGSRNSASALKGQARTSRNYTAQLNVSWEADIWAKLRNAKKAAVAEYLRSADVARAVRTTLVSNVAQGYWNLKMLDEQIDITKRNIALADTTLTMMRLQFDAGNVTSLAVDQQESQLLSAKATLPKLEASRTAQENALSILAGRMPGTPIRRSTGYAPFVMPDSLGAGVPLALLSNRPDVRAAEESLMEAHALTGVNKAMMYPSITITAQGGLNAIESSKWFSTPGSLFNALQGSLLQPIFQHGQLKAQYEQSKIKRDQAELTFRKTLLVAVGEVSNALAQVEKTGEQETFAKARVAALRKAAGNSRLLFNSGMATYLEVIAAESSLLQSELELADVQRSRLSAIADLYRAVGGGWRE</sequence>
<comment type="subcellular location">
    <subcellularLocation>
        <location evidence="2">Cell membrane</location>
        <topology evidence="2">Lipid-anchor</topology>
    </subcellularLocation>
</comment>
<dbReference type="EnsemblBacteria" id="AAM72516">
    <property type="protein sequence ID" value="AAM72516"/>
    <property type="gene ID" value="CT1286"/>
</dbReference>
<evidence type="ECO:0000313" key="3">
    <source>
        <dbReference type="EMBL" id="AAM72516.1"/>
    </source>
</evidence>
<feature type="signal peptide" evidence="2">
    <location>
        <begin position="1"/>
        <end position="27"/>
    </location>
</feature>
<dbReference type="Gene3D" id="1.20.1600.10">
    <property type="entry name" value="Outer membrane efflux proteins (OEP)"/>
    <property type="match status" value="1"/>
</dbReference>
<dbReference type="InterPro" id="IPR010131">
    <property type="entry name" value="MdtP/NodT-like"/>
</dbReference>
<keyword evidence="2" id="KW-1134">Transmembrane beta strand</keyword>
<dbReference type="eggNOG" id="COG1538">
    <property type="taxonomic scope" value="Bacteria"/>
</dbReference>
<proteinExistence type="inferred from homology"/>
<keyword evidence="2" id="KW-0732">Signal</keyword>
<accession>Q8KCX1</accession>
<dbReference type="SUPFAM" id="SSF56954">
    <property type="entry name" value="Outer membrane efflux proteins (OEP)"/>
    <property type="match status" value="1"/>
</dbReference>
<dbReference type="GO" id="GO:0015562">
    <property type="term" value="F:efflux transmembrane transporter activity"/>
    <property type="evidence" value="ECO:0007669"/>
    <property type="project" value="InterPro"/>
</dbReference>
<gene>
    <name evidence="3" type="ordered locus">CT1286</name>
</gene>
<dbReference type="PANTHER" id="PTHR30203">
    <property type="entry name" value="OUTER MEMBRANE CATION EFFLUX PROTEIN"/>
    <property type="match status" value="1"/>
</dbReference>
<dbReference type="Proteomes" id="UP000001007">
    <property type="component" value="Chromosome"/>
</dbReference>
<keyword evidence="4" id="KW-1185">Reference proteome</keyword>
<comment type="similarity">
    <text evidence="1 2">Belongs to the outer membrane factor (OMF) (TC 1.B.17) family.</text>
</comment>
<protein>
    <submittedName>
        <fullName evidence="3">Multidrug resistance protein, FusA/NodT family</fullName>
    </submittedName>
</protein>
<evidence type="ECO:0000256" key="1">
    <source>
        <dbReference type="ARBA" id="ARBA00007613"/>
    </source>
</evidence>
<dbReference type="PANTHER" id="PTHR30203:SF33">
    <property type="entry name" value="BLR4455 PROTEIN"/>
    <property type="match status" value="1"/>
</dbReference>